<feature type="domain" description="FAD-binding PCMH-type" evidence="7">
    <location>
        <begin position="72"/>
        <end position="241"/>
    </location>
</feature>
<dbReference type="InterPro" id="IPR016169">
    <property type="entry name" value="FAD-bd_PCMH_sub2"/>
</dbReference>
<keyword evidence="3" id="KW-0285">Flavoprotein</keyword>
<dbReference type="GO" id="GO:0071949">
    <property type="term" value="F:FAD binding"/>
    <property type="evidence" value="ECO:0007669"/>
    <property type="project" value="InterPro"/>
</dbReference>
<dbReference type="PANTHER" id="PTHR42973:SF39">
    <property type="entry name" value="FAD-BINDING PCMH-TYPE DOMAIN-CONTAINING PROTEIN"/>
    <property type="match status" value="1"/>
</dbReference>
<dbReference type="Pfam" id="PF01565">
    <property type="entry name" value="FAD_binding_4"/>
    <property type="match status" value="1"/>
</dbReference>
<organism evidence="8 9">
    <name type="scientific">Lasallia pustulata</name>
    <dbReference type="NCBI Taxonomy" id="136370"/>
    <lineage>
        <taxon>Eukaryota</taxon>
        <taxon>Fungi</taxon>
        <taxon>Dikarya</taxon>
        <taxon>Ascomycota</taxon>
        <taxon>Pezizomycotina</taxon>
        <taxon>Lecanoromycetes</taxon>
        <taxon>OSLEUM clade</taxon>
        <taxon>Umbilicariomycetidae</taxon>
        <taxon>Umbilicariales</taxon>
        <taxon>Umbilicariaceae</taxon>
        <taxon>Lasallia</taxon>
    </lineage>
</organism>
<dbReference type="InterPro" id="IPR016166">
    <property type="entry name" value="FAD-bd_PCMH"/>
</dbReference>
<evidence type="ECO:0000313" key="8">
    <source>
        <dbReference type="EMBL" id="KAA6414005.1"/>
    </source>
</evidence>
<accession>A0A5M8PWI7</accession>
<evidence type="ECO:0000259" key="7">
    <source>
        <dbReference type="PROSITE" id="PS51387"/>
    </source>
</evidence>
<name>A0A5M8PWI7_9LECA</name>
<dbReference type="EMBL" id="VXIT01000003">
    <property type="protein sequence ID" value="KAA6414005.1"/>
    <property type="molecule type" value="Genomic_DNA"/>
</dbReference>
<comment type="cofactor">
    <cofactor evidence="1">
        <name>FAD</name>
        <dbReference type="ChEBI" id="CHEBI:57692"/>
    </cofactor>
</comment>
<evidence type="ECO:0000256" key="2">
    <source>
        <dbReference type="ARBA" id="ARBA00005466"/>
    </source>
</evidence>
<reference evidence="8 9" key="1">
    <citation type="submission" date="2019-09" db="EMBL/GenBank/DDBJ databases">
        <title>The hologenome of the rock-dwelling lichen Lasallia pustulata.</title>
        <authorList>
            <person name="Greshake Tzovaras B."/>
            <person name="Segers F."/>
            <person name="Bicker A."/>
            <person name="Dal Grande F."/>
            <person name="Otte J."/>
            <person name="Hankeln T."/>
            <person name="Schmitt I."/>
            <person name="Ebersberger I."/>
        </authorList>
    </citation>
    <scope>NUCLEOTIDE SEQUENCE [LARGE SCALE GENOMIC DNA]</scope>
    <source>
        <strain evidence="8">A1-1</strain>
    </source>
</reference>
<evidence type="ECO:0000256" key="5">
    <source>
        <dbReference type="ARBA" id="ARBA00023002"/>
    </source>
</evidence>
<comment type="similarity">
    <text evidence="2">Belongs to the oxygen-dependent FAD-linked oxidoreductase family.</text>
</comment>
<evidence type="ECO:0000256" key="4">
    <source>
        <dbReference type="ARBA" id="ARBA00022827"/>
    </source>
</evidence>
<protein>
    <recommendedName>
        <fullName evidence="7">FAD-binding PCMH-type domain-containing protein</fullName>
    </recommendedName>
</protein>
<evidence type="ECO:0000256" key="1">
    <source>
        <dbReference type="ARBA" id="ARBA00001974"/>
    </source>
</evidence>
<keyword evidence="6" id="KW-0732">Signal</keyword>
<keyword evidence="5" id="KW-0560">Oxidoreductase</keyword>
<dbReference type="PANTHER" id="PTHR42973">
    <property type="entry name" value="BINDING OXIDOREDUCTASE, PUTATIVE (AFU_ORTHOLOGUE AFUA_1G17690)-RELATED"/>
    <property type="match status" value="1"/>
</dbReference>
<feature type="chain" id="PRO_5024365990" description="FAD-binding PCMH-type domain-containing protein" evidence="6">
    <location>
        <begin position="18"/>
        <end position="503"/>
    </location>
</feature>
<feature type="signal peptide" evidence="6">
    <location>
        <begin position="1"/>
        <end position="17"/>
    </location>
</feature>
<dbReference type="Proteomes" id="UP000324767">
    <property type="component" value="Unassembled WGS sequence"/>
</dbReference>
<dbReference type="OrthoDB" id="9996127at2759"/>
<evidence type="ECO:0000256" key="3">
    <source>
        <dbReference type="ARBA" id="ARBA00022630"/>
    </source>
</evidence>
<evidence type="ECO:0000256" key="6">
    <source>
        <dbReference type="SAM" id="SignalP"/>
    </source>
</evidence>
<dbReference type="Gene3D" id="3.40.462.20">
    <property type="match status" value="1"/>
</dbReference>
<dbReference type="GO" id="GO:0016491">
    <property type="term" value="F:oxidoreductase activity"/>
    <property type="evidence" value="ECO:0007669"/>
    <property type="project" value="UniProtKB-KW"/>
</dbReference>
<dbReference type="SUPFAM" id="SSF56176">
    <property type="entry name" value="FAD-binding/transporter-associated domain-like"/>
    <property type="match status" value="1"/>
</dbReference>
<gene>
    <name evidence="8" type="ORF">FRX48_02367</name>
</gene>
<dbReference type="AlphaFoldDB" id="A0A5M8PWI7"/>
<sequence>MMHLFTFAATIVYFVQAAVPVLASPHGFTTLNSFWKRDVATTLASKLSANASIVLPSDPDWSTVADRWTQYLAPSFSMVVEPATEADIVNYAVAANISFLTVSGTHGFNPSLAFVQNALMINLAASFDYTIIDTASGTALVGGGTNIGQFTNATFAAGRQVTVGTCWCVGVLGAGLGGGHGRLQGEAGLIIDNMIQLRVVLANGTIVNASEKENPDLFWGMRGAGQNFGVVVEANITTLPLVPGGTGYDVEMDFSPDQLEDVLLLANQQIAIQPPELSYYIFFGSDPVTLDLIFHINFVYVGPQADGRIWSAPWKQLGPIKFVEANFRWDELLYKSANGLIAAQCGQNGFKSTYSLNMAHFNVTTIQELVTSYTDFVHTNPSANQSILNLEVYSGHGVRAVPSNRTAYANRQFTNIMVAISPWYTDPSITNVVNKWCESARDSLQATAGYDSLHVYQNYAHNEPIQSYYGYEPWRLEKLMALKREYDPHGFFSGYAPIPLASG</sequence>
<dbReference type="InterPro" id="IPR036318">
    <property type="entry name" value="FAD-bd_PCMH-like_sf"/>
</dbReference>
<dbReference type="Gene3D" id="3.30.465.10">
    <property type="match status" value="1"/>
</dbReference>
<keyword evidence="4" id="KW-0274">FAD</keyword>
<dbReference type="InterPro" id="IPR050416">
    <property type="entry name" value="FAD-linked_Oxidoreductase"/>
</dbReference>
<comment type="caution">
    <text evidence="8">The sequence shown here is derived from an EMBL/GenBank/DDBJ whole genome shotgun (WGS) entry which is preliminary data.</text>
</comment>
<dbReference type="PROSITE" id="PS51387">
    <property type="entry name" value="FAD_PCMH"/>
    <property type="match status" value="1"/>
</dbReference>
<evidence type="ECO:0000313" key="9">
    <source>
        <dbReference type="Proteomes" id="UP000324767"/>
    </source>
</evidence>
<proteinExistence type="inferred from homology"/>
<dbReference type="InterPro" id="IPR006094">
    <property type="entry name" value="Oxid_FAD_bind_N"/>
</dbReference>